<proteinExistence type="predicted"/>
<dbReference type="InterPro" id="IPR045403">
    <property type="entry name" value="HTH_59_Firmicutes_type"/>
</dbReference>
<reference evidence="2" key="1">
    <citation type="submission" date="2019-08" db="EMBL/GenBank/DDBJ databases">
        <authorList>
            <person name="Kucharzyk K."/>
            <person name="Murdoch R.W."/>
            <person name="Higgins S."/>
            <person name="Loffler F."/>
        </authorList>
    </citation>
    <scope>NUCLEOTIDE SEQUENCE</scope>
</reference>
<evidence type="ECO:0000259" key="1">
    <source>
        <dbReference type="Pfam" id="PF20038"/>
    </source>
</evidence>
<accession>A0A644VK08</accession>
<evidence type="ECO:0000313" key="2">
    <source>
        <dbReference type="EMBL" id="MPL91656.1"/>
    </source>
</evidence>
<name>A0A644VK08_9ZZZZ</name>
<gene>
    <name evidence="2" type="ORF">SDC9_37732</name>
</gene>
<sequence>MCSFEGLLSFSDASRKWGLNGSTLRKALEYGKIVENVDCKKFGRDWVIKESVMYREYGNPKEK</sequence>
<dbReference type="Pfam" id="PF20038">
    <property type="entry name" value="HTH_59"/>
    <property type="match status" value="1"/>
</dbReference>
<dbReference type="EMBL" id="VSSQ01000336">
    <property type="protein sequence ID" value="MPL91656.1"/>
    <property type="molecule type" value="Genomic_DNA"/>
</dbReference>
<dbReference type="AlphaFoldDB" id="A0A644VK08"/>
<protein>
    <recommendedName>
        <fullName evidence="1">Helix-turn-helix domain-containing protein</fullName>
    </recommendedName>
</protein>
<organism evidence="2">
    <name type="scientific">bioreactor metagenome</name>
    <dbReference type="NCBI Taxonomy" id="1076179"/>
    <lineage>
        <taxon>unclassified sequences</taxon>
        <taxon>metagenomes</taxon>
        <taxon>ecological metagenomes</taxon>
    </lineage>
</organism>
<feature type="domain" description="Helix-turn-helix" evidence="1">
    <location>
        <begin position="2"/>
        <end position="61"/>
    </location>
</feature>
<comment type="caution">
    <text evidence="2">The sequence shown here is derived from an EMBL/GenBank/DDBJ whole genome shotgun (WGS) entry which is preliminary data.</text>
</comment>